<organism evidence="7 8">
    <name type="scientific">Cohnella yongneupensis</name>
    <dbReference type="NCBI Taxonomy" id="425006"/>
    <lineage>
        <taxon>Bacteria</taxon>
        <taxon>Bacillati</taxon>
        <taxon>Bacillota</taxon>
        <taxon>Bacilli</taxon>
        <taxon>Bacillales</taxon>
        <taxon>Paenibacillaceae</taxon>
        <taxon>Cohnella</taxon>
    </lineage>
</organism>
<keyword evidence="3" id="KW-0720">Serine protease</keyword>
<keyword evidence="1" id="KW-0645">Protease</keyword>
<evidence type="ECO:0000256" key="5">
    <source>
        <dbReference type="SAM" id="Phobius"/>
    </source>
</evidence>
<accession>A0ABW0R4F6</accession>
<dbReference type="SUPFAM" id="SSF50494">
    <property type="entry name" value="Trypsin-like serine proteases"/>
    <property type="match status" value="1"/>
</dbReference>
<evidence type="ECO:0000256" key="2">
    <source>
        <dbReference type="ARBA" id="ARBA00022801"/>
    </source>
</evidence>
<evidence type="ECO:0000313" key="8">
    <source>
        <dbReference type="Proteomes" id="UP001596108"/>
    </source>
</evidence>
<protein>
    <submittedName>
        <fullName evidence="7">Trypsin-like peptidase domain-containing protein</fullName>
    </submittedName>
</protein>
<feature type="domain" description="FHA" evidence="6">
    <location>
        <begin position="370"/>
        <end position="423"/>
    </location>
</feature>
<dbReference type="SUPFAM" id="SSF49879">
    <property type="entry name" value="SMAD/FHA domain"/>
    <property type="match status" value="1"/>
</dbReference>
<keyword evidence="8" id="KW-1185">Reference proteome</keyword>
<dbReference type="InterPro" id="IPR001940">
    <property type="entry name" value="Peptidase_S1C"/>
</dbReference>
<dbReference type="SMART" id="SM00240">
    <property type="entry name" value="FHA"/>
    <property type="match status" value="1"/>
</dbReference>
<dbReference type="PANTHER" id="PTHR43343:SF3">
    <property type="entry name" value="PROTEASE DO-LIKE 8, CHLOROPLASTIC"/>
    <property type="match status" value="1"/>
</dbReference>
<keyword evidence="2" id="KW-0378">Hydrolase</keyword>
<gene>
    <name evidence="7" type="ORF">ACFPQ4_21630</name>
</gene>
<dbReference type="Pfam" id="PF00498">
    <property type="entry name" value="FHA"/>
    <property type="match status" value="1"/>
</dbReference>
<evidence type="ECO:0000313" key="7">
    <source>
        <dbReference type="EMBL" id="MFC5532026.1"/>
    </source>
</evidence>
<keyword evidence="5" id="KW-0812">Transmembrane</keyword>
<dbReference type="PRINTS" id="PR00834">
    <property type="entry name" value="PROTEASES2C"/>
</dbReference>
<feature type="region of interest" description="Disordered" evidence="4">
    <location>
        <begin position="250"/>
        <end position="274"/>
    </location>
</feature>
<comment type="caution">
    <text evidence="7">The sequence shown here is derived from an EMBL/GenBank/DDBJ whole genome shotgun (WGS) entry which is preliminary data.</text>
</comment>
<reference evidence="8" key="1">
    <citation type="journal article" date="2019" name="Int. J. Syst. Evol. Microbiol.">
        <title>The Global Catalogue of Microorganisms (GCM) 10K type strain sequencing project: providing services to taxonomists for standard genome sequencing and annotation.</title>
        <authorList>
            <consortium name="The Broad Institute Genomics Platform"/>
            <consortium name="The Broad Institute Genome Sequencing Center for Infectious Disease"/>
            <person name="Wu L."/>
            <person name="Ma J."/>
        </authorList>
    </citation>
    <scope>NUCLEOTIDE SEQUENCE [LARGE SCALE GENOMIC DNA]</scope>
    <source>
        <strain evidence="8">CGMCC 1.18578</strain>
    </source>
</reference>
<sequence>MDNLSVFRKLGGYFGAISLLSGLLIVPVASAATPEDKILKARESVVRVYAPLDEEQASLGTAWPVGTSDEVKYFVTNHHVIDGTQAVFIVHDEPQSEDSLIPAKVIDFYTQDRQDLALLELERPIKMKPFKLVESKDVSPIEHVWTLGFPGIADKAFGKEQQLDSRPENVTIAQGNVSKIVDDVSQGRAMYQVTATINHGNSGGPLVNDNGDVIGINTITITGEDAQGLYGAVQVDELIPLLEQNDVEYELASSGSKGGNGSSNSDDEESSSSSDTQWYWIGGVVGLVAAIVVVVNLNRRKQRPMAVAAGGGVYPQFPVQAPAPSVPHVGPVSPPASSPDYYEAQIKPPSLFGITGEFAGNDFDLTGGPISIGRDPLQSQLVFTNTPDVSRKHCTIQYDALNDQFILEDNGSSNGTYLQSGEKLVPGQFYALQRGERFYLTNPNVLFEVR</sequence>
<keyword evidence="5" id="KW-1133">Transmembrane helix</keyword>
<evidence type="ECO:0000256" key="1">
    <source>
        <dbReference type="ARBA" id="ARBA00022670"/>
    </source>
</evidence>
<dbReference type="InterPro" id="IPR000253">
    <property type="entry name" value="FHA_dom"/>
</dbReference>
<dbReference type="InterPro" id="IPR009003">
    <property type="entry name" value="Peptidase_S1_PA"/>
</dbReference>
<evidence type="ECO:0000259" key="6">
    <source>
        <dbReference type="PROSITE" id="PS50006"/>
    </source>
</evidence>
<dbReference type="RefSeq" id="WP_378113997.1">
    <property type="nucleotide sequence ID" value="NZ_JBHSNC010000057.1"/>
</dbReference>
<feature type="transmembrane region" description="Helical" evidence="5">
    <location>
        <begin position="278"/>
        <end position="297"/>
    </location>
</feature>
<dbReference type="CDD" id="cd00060">
    <property type="entry name" value="FHA"/>
    <property type="match status" value="1"/>
</dbReference>
<dbReference type="Pfam" id="PF13365">
    <property type="entry name" value="Trypsin_2"/>
    <property type="match status" value="1"/>
</dbReference>
<dbReference type="PROSITE" id="PS50006">
    <property type="entry name" value="FHA_DOMAIN"/>
    <property type="match status" value="1"/>
</dbReference>
<dbReference type="PANTHER" id="PTHR43343">
    <property type="entry name" value="PEPTIDASE S12"/>
    <property type="match status" value="1"/>
</dbReference>
<name>A0ABW0R4F6_9BACL</name>
<dbReference type="Gene3D" id="2.60.200.20">
    <property type="match status" value="1"/>
</dbReference>
<dbReference type="EMBL" id="JBHSNC010000057">
    <property type="protein sequence ID" value="MFC5532026.1"/>
    <property type="molecule type" value="Genomic_DNA"/>
</dbReference>
<dbReference type="InterPro" id="IPR008984">
    <property type="entry name" value="SMAD_FHA_dom_sf"/>
</dbReference>
<dbReference type="InterPro" id="IPR051201">
    <property type="entry name" value="Chloro_Bact_Ser_Proteases"/>
</dbReference>
<dbReference type="Proteomes" id="UP001596108">
    <property type="component" value="Unassembled WGS sequence"/>
</dbReference>
<proteinExistence type="predicted"/>
<evidence type="ECO:0000256" key="3">
    <source>
        <dbReference type="ARBA" id="ARBA00022825"/>
    </source>
</evidence>
<dbReference type="Gene3D" id="2.40.10.120">
    <property type="match status" value="1"/>
</dbReference>
<keyword evidence="5" id="KW-0472">Membrane</keyword>
<evidence type="ECO:0000256" key="4">
    <source>
        <dbReference type="SAM" id="MobiDB-lite"/>
    </source>
</evidence>